<evidence type="ECO:0000259" key="3">
    <source>
        <dbReference type="Pfam" id="PF13883"/>
    </source>
</evidence>
<dbReference type="KEGG" id="cre:CHLRE_10g440700v5"/>
<dbReference type="SUPFAM" id="SSF50475">
    <property type="entry name" value="FMN-binding split barrel"/>
    <property type="match status" value="1"/>
</dbReference>
<dbReference type="InParanoid" id="A0A2K3DAH2"/>
<feature type="compositionally biased region" description="Low complexity" evidence="1">
    <location>
        <begin position="244"/>
        <end position="266"/>
    </location>
</feature>
<dbReference type="GO" id="GO:0005737">
    <property type="term" value="C:cytoplasm"/>
    <property type="evidence" value="ECO:0007669"/>
    <property type="project" value="UniProtKB-ARBA"/>
</dbReference>
<sequence>MAGQALLSRVGLTLTLAIVAAGSVDARPGSLWKWLTGDTPGNSDDAAVVSFPRPPYEERAKMARWLVHETTYGVLSTVDRQSGEAIGGVVSHSDGSRDHATGRIFFYLTPMDELTQNALSHPRCTFTVSEMQRRSANGGSSSSSSSSSDGHRNGNGPCGALDPEDPACARATFVGRVLPVPEQDRSLAQAAMFSRHPAMADWPTGHQFDFYELHVNEVHVLDWYGGMSVVDSNEYYSADVSYPASSTSGSSKSSMSGSTAAATSSARGHGKGRTGTDSDEVVLTGPDSVGYRIVIPAKRLRGHA</sequence>
<organism evidence="4 5">
    <name type="scientific">Chlamydomonas reinhardtii</name>
    <name type="common">Chlamydomonas smithii</name>
    <dbReference type="NCBI Taxonomy" id="3055"/>
    <lineage>
        <taxon>Eukaryota</taxon>
        <taxon>Viridiplantae</taxon>
        <taxon>Chlorophyta</taxon>
        <taxon>core chlorophytes</taxon>
        <taxon>Chlorophyceae</taxon>
        <taxon>CS clade</taxon>
        <taxon>Chlamydomonadales</taxon>
        <taxon>Chlamydomonadaceae</taxon>
        <taxon>Chlamydomonas</taxon>
    </lineage>
</organism>
<dbReference type="Pfam" id="PF13883">
    <property type="entry name" value="CREG_beta-barrel"/>
    <property type="match status" value="1"/>
</dbReference>
<feature type="signal peptide" evidence="2">
    <location>
        <begin position="1"/>
        <end position="26"/>
    </location>
</feature>
<feature type="region of interest" description="Disordered" evidence="1">
    <location>
        <begin position="130"/>
        <end position="163"/>
    </location>
</feature>
<reference evidence="4 5" key="1">
    <citation type="journal article" date="2007" name="Science">
        <title>The Chlamydomonas genome reveals the evolution of key animal and plant functions.</title>
        <authorList>
            <person name="Merchant S.S."/>
            <person name="Prochnik S.E."/>
            <person name="Vallon O."/>
            <person name="Harris E.H."/>
            <person name="Karpowicz S.J."/>
            <person name="Witman G.B."/>
            <person name="Terry A."/>
            <person name="Salamov A."/>
            <person name="Fritz-Laylin L.K."/>
            <person name="Marechal-Drouard L."/>
            <person name="Marshall W.F."/>
            <person name="Qu L.H."/>
            <person name="Nelson D.R."/>
            <person name="Sanderfoot A.A."/>
            <person name="Spalding M.H."/>
            <person name="Kapitonov V.V."/>
            <person name="Ren Q."/>
            <person name="Ferris P."/>
            <person name="Lindquist E."/>
            <person name="Shapiro H."/>
            <person name="Lucas S.M."/>
            <person name="Grimwood J."/>
            <person name="Schmutz J."/>
            <person name="Cardol P."/>
            <person name="Cerutti H."/>
            <person name="Chanfreau G."/>
            <person name="Chen C.L."/>
            <person name="Cognat V."/>
            <person name="Croft M.T."/>
            <person name="Dent R."/>
            <person name="Dutcher S."/>
            <person name="Fernandez E."/>
            <person name="Fukuzawa H."/>
            <person name="Gonzalez-Ballester D."/>
            <person name="Gonzalez-Halphen D."/>
            <person name="Hallmann A."/>
            <person name="Hanikenne M."/>
            <person name="Hippler M."/>
            <person name="Inwood W."/>
            <person name="Jabbari K."/>
            <person name="Kalanon M."/>
            <person name="Kuras R."/>
            <person name="Lefebvre P.A."/>
            <person name="Lemaire S.D."/>
            <person name="Lobanov A.V."/>
            <person name="Lohr M."/>
            <person name="Manuell A."/>
            <person name="Meier I."/>
            <person name="Mets L."/>
            <person name="Mittag M."/>
            <person name="Mittelmeier T."/>
            <person name="Moroney J.V."/>
            <person name="Moseley J."/>
            <person name="Napoli C."/>
            <person name="Nedelcu A.M."/>
            <person name="Niyogi K."/>
            <person name="Novoselov S.V."/>
            <person name="Paulsen I.T."/>
            <person name="Pazour G."/>
            <person name="Purton S."/>
            <person name="Ral J.P."/>
            <person name="Riano-Pachon D.M."/>
            <person name="Riekhof W."/>
            <person name="Rymarquis L."/>
            <person name="Schroda M."/>
            <person name="Stern D."/>
            <person name="Umen J."/>
            <person name="Willows R."/>
            <person name="Wilson N."/>
            <person name="Zimmer S.L."/>
            <person name="Allmer J."/>
            <person name="Balk J."/>
            <person name="Bisova K."/>
            <person name="Chen C.J."/>
            <person name="Elias M."/>
            <person name="Gendler K."/>
            <person name="Hauser C."/>
            <person name="Lamb M.R."/>
            <person name="Ledford H."/>
            <person name="Long J.C."/>
            <person name="Minagawa J."/>
            <person name="Page M.D."/>
            <person name="Pan J."/>
            <person name="Pootakham W."/>
            <person name="Roje S."/>
            <person name="Rose A."/>
            <person name="Stahlberg E."/>
            <person name="Terauchi A.M."/>
            <person name="Yang P."/>
            <person name="Ball S."/>
            <person name="Bowler C."/>
            <person name="Dieckmann C.L."/>
            <person name="Gladyshev V.N."/>
            <person name="Green P."/>
            <person name="Jorgensen R."/>
            <person name="Mayfield S."/>
            <person name="Mueller-Roeber B."/>
            <person name="Rajamani S."/>
            <person name="Sayre R.T."/>
            <person name="Brokstein P."/>
            <person name="Dubchak I."/>
            <person name="Goodstein D."/>
            <person name="Hornick L."/>
            <person name="Huang Y.W."/>
            <person name="Jhaveri J."/>
            <person name="Luo Y."/>
            <person name="Martinez D."/>
            <person name="Ngau W.C."/>
            <person name="Otillar B."/>
            <person name="Poliakov A."/>
            <person name="Porter A."/>
            <person name="Szajkowski L."/>
            <person name="Werner G."/>
            <person name="Zhou K."/>
            <person name="Grigoriev I.V."/>
            <person name="Rokhsar D.S."/>
            <person name="Grossman A.R."/>
        </authorList>
    </citation>
    <scope>NUCLEOTIDE SEQUENCE [LARGE SCALE GENOMIC DNA]</scope>
    <source>
        <strain evidence="5">CC-503</strain>
    </source>
</reference>
<dbReference type="FunCoup" id="A0A2K3DAH2">
    <property type="interactions" value="196"/>
</dbReference>
<feature type="chain" id="PRO_5014381001" description="CREG-like beta-barrel domain-containing protein" evidence="2">
    <location>
        <begin position="27"/>
        <end position="304"/>
    </location>
</feature>
<evidence type="ECO:0000256" key="2">
    <source>
        <dbReference type="SAM" id="SignalP"/>
    </source>
</evidence>
<accession>A0A2K3DAH2</accession>
<evidence type="ECO:0000313" key="5">
    <source>
        <dbReference type="Proteomes" id="UP000006906"/>
    </source>
</evidence>
<dbReference type="EMBL" id="CM008971">
    <property type="protein sequence ID" value="PNW77530.1"/>
    <property type="molecule type" value="Genomic_DNA"/>
</dbReference>
<dbReference type="Gramene" id="PNW77530">
    <property type="protein sequence ID" value="PNW77530"/>
    <property type="gene ID" value="CHLRE_10g440700v5"/>
</dbReference>
<dbReference type="Proteomes" id="UP000006906">
    <property type="component" value="Chromosome 10"/>
</dbReference>
<dbReference type="RefSeq" id="XP_042920185.1">
    <property type="nucleotide sequence ID" value="XM_043066788.1"/>
</dbReference>
<dbReference type="PANTHER" id="PTHR13343">
    <property type="entry name" value="CREG1 PROTEIN"/>
    <property type="match status" value="1"/>
</dbReference>
<gene>
    <name evidence="4" type="ORF">CHLRE_10g440700v5</name>
</gene>
<protein>
    <recommendedName>
        <fullName evidence="3">CREG-like beta-barrel domain-containing protein</fullName>
    </recommendedName>
</protein>
<dbReference type="AlphaFoldDB" id="A0A2K3DAH2"/>
<proteinExistence type="predicted"/>
<feature type="domain" description="CREG-like beta-barrel" evidence="3">
    <location>
        <begin position="54"/>
        <end position="237"/>
    </location>
</feature>
<evidence type="ECO:0000256" key="1">
    <source>
        <dbReference type="SAM" id="MobiDB-lite"/>
    </source>
</evidence>
<dbReference type="Gene3D" id="2.30.110.10">
    <property type="entry name" value="Electron Transport, Fmn-binding Protein, Chain A"/>
    <property type="match status" value="1"/>
</dbReference>
<feature type="compositionally biased region" description="Polar residues" evidence="1">
    <location>
        <begin position="130"/>
        <end position="139"/>
    </location>
</feature>
<dbReference type="OrthoDB" id="46836at2759"/>
<name>A0A2K3DAH2_CHLRE</name>
<dbReference type="GeneID" id="5716145"/>
<keyword evidence="5" id="KW-1185">Reference proteome</keyword>
<dbReference type="PANTHER" id="PTHR13343:SF17">
    <property type="entry name" value="CELLULAR REPRESSOR OF E1A-STIMULATED GENES, ISOFORM A"/>
    <property type="match status" value="1"/>
</dbReference>
<keyword evidence="2" id="KW-0732">Signal</keyword>
<dbReference type="InterPro" id="IPR055343">
    <property type="entry name" value="CREG_beta-barrel"/>
</dbReference>
<dbReference type="ExpressionAtlas" id="A0A2K3DAH2">
    <property type="expression patterns" value="baseline and differential"/>
</dbReference>
<dbReference type="InterPro" id="IPR012349">
    <property type="entry name" value="Split_barrel_FMN-bd"/>
</dbReference>
<feature type="region of interest" description="Disordered" evidence="1">
    <location>
        <begin position="242"/>
        <end position="283"/>
    </location>
</feature>
<evidence type="ECO:0000313" key="4">
    <source>
        <dbReference type="EMBL" id="PNW77530.1"/>
    </source>
</evidence>